<name>A0ACB8B8U6_9AGAM</name>
<accession>A0ACB8B8U6</accession>
<organism evidence="1 2">
    <name type="scientific">Leucogyrophana mollusca</name>
    <dbReference type="NCBI Taxonomy" id="85980"/>
    <lineage>
        <taxon>Eukaryota</taxon>
        <taxon>Fungi</taxon>
        <taxon>Dikarya</taxon>
        <taxon>Basidiomycota</taxon>
        <taxon>Agaricomycotina</taxon>
        <taxon>Agaricomycetes</taxon>
        <taxon>Agaricomycetidae</taxon>
        <taxon>Boletales</taxon>
        <taxon>Boletales incertae sedis</taxon>
        <taxon>Leucogyrophana</taxon>
    </lineage>
</organism>
<sequence length="286" mass="30658">MVAPIIILSLLPVATVLAFTDTVPIVAWSSQKSDVLDVLPADFTSADSASLLHAIFVQSSICSYDAIVVIDQPGSDLRALHPTSTIVRLVEDAPSSRQLPHVKRGATHSVAELTESISSRCGSRLVNVKPGEGEFSVENSSKHVFCMNMPPIEGSLKHRKASMAGHESRLSSQLEKIAANFANHLVVYSGSPLELFRRADSSEFDSPPTMGSLGSTFLPGDNSTLPEGGIFKRYQLFSTPLIVALLVTFFLIVPIVLMGVTALASIQSPLSSDAPRGYNAQEKKVQ</sequence>
<comment type="caution">
    <text evidence="1">The sequence shown here is derived from an EMBL/GenBank/DDBJ whole genome shotgun (WGS) entry which is preliminary data.</text>
</comment>
<reference evidence="1" key="1">
    <citation type="journal article" date="2021" name="New Phytol.">
        <title>Evolutionary innovations through gain and loss of genes in the ectomycorrhizal Boletales.</title>
        <authorList>
            <person name="Wu G."/>
            <person name="Miyauchi S."/>
            <person name="Morin E."/>
            <person name="Kuo A."/>
            <person name="Drula E."/>
            <person name="Varga T."/>
            <person name="Kohler A."/>
            <person name="Feng B."/>
            <person name="Cao Y."/>
            <person name="Lipzen A."/>
            <person name="Daum C."/>
            <person name="Hundley H."/>
            <person name="Pangilinan J."/>
            <person name="Johnson J."/>
            <person name="Barry K."/>
            <person name="LaButti K."/>
            <person name="Ng V."/>
            <person name="Ahrendt S."/>
            <person name="Min B."/>
            <person name="Choi I.G."/>
            <person name="Park H."/>
            <person name="Plett J.M."/>
            <person name="Magnuson J."/>
            <person name="Spatafora J.W."/>
            <person name="Nagy L.G."/>
            <person name="Henrissat B."/>
            <person name="Grigoriev I.V."/>
            <person name="Yang Z.L."/>
            <person name="Xu J."/>
            <person name="Martin F.M."/>
        </authorList>
    </citation>
    <scope>NUCLEOTIDE SEQUENCE</scope>
    <source>
        <strain evidence="1">KUC20120723A-06</strain>
    </source>
</reference>
<evidence type="ECO:0000313" key="2">
    <source>
        <dbReference type="Proteomes" id="UP000790709"/>
    </source>
</evidence>
<protein>
    <submittedName>
        <fullName evidence="1">Uncharacterized protein</fullName>
    </submittedName>
</protein>
<dbReference type="EMBL" id="MU266514">
    <property type="protein sequence ID" value="KAH7921709.1"/>
    <property type="molecule type" value="Genomic_DNA"/>
</dbReference>
<proteinExistence type="predicted"/>
<dbReference type="Proteomes" id="UP000790709">
    <property type="component" value="Unassembled WGS sequence"/>
</dbReference>
<evidence type="ECO:0000313" key="1">
    <source>
        <dbReference type="EMBL" id="KAH7921709.1"/>
    </source>
</evidence>
<gene>
    <name evidence="1" type="ORF">BV22DRAFT_708789</name>
</gene>
<keyword evidence="2" id="KW-1185">Reference proteome</keyword>